<dbReference type="AlphaFoldDB" id="A0A069JFZ4"/>
<evidence type="ECO:0000259" key="3">
    <source>
        <dbReference type="Pfam" id="PF03061"/>
    </source>
</evidence>
<sequence length="132" mass="13800">MSTGSITAREMFDADQASQALGIEISELAPGSATVTVTVGETMVNGHGITHGGYVFLLADTAFALACNGYEDSAVAARADIRFLRPTRLGDTLTAVATEKARGGRSGIYDVTVRNGDAVVAEFRGDSRTITR</sequence>
<protein>
    <submittedName>
        <fullName evidence="4">Phenylacetic acid degradation protein PaaD</fullName>
    </submittedName>
</protein>
<dbReference type="Gene3D" id="3.10.129.10">
    <property type="entry name" value="Hotdog Thioesterase"/>
    <property type="match status" value="1"/>
</dbReference>
<dbReference type="FunFam" id="3.10.129.10:FF:000022">
    <property type="entry name" value="Phenylacetic acid degradation protein"/>
    <property type="match status" value="1"/>
</dbReference>
<evidence type="ECO:0000313" key="4">
    <source>
        <dbReference type="EMBL" id="PCK28096.1"/>
    </source>
</evidence>
<feature type="domain" description="Thioesterase" evidence="3">
    <location>
        <begin position="47"/>
        <end position="119"/>
    </location>
</feature>
<comment type="similarity">
    <text evidence="1">Belongs to the thioesterase PaaI family.</text>
</comment>
<dbReference type="SUPFAM" id="SSF54637">
    <property type="entry name" value="Thioesterase/thiol ester dehydrase-isomerase"/>
    <property type="match status" value="1"/>
</dbReference>
<dbReference type="PANTHER" id="PTHR42856">
    <property type="entry name" value="ACYL-COENZYME A THIOESTERASE PAAI"/>
    <property type="match status" value="1"/>
</dbReference>
<dbReference type="InterPro" id="IPR029069">
    <property type="entry name" value="HotDog_dom_sf"/>
</dbReference>
<dbReference type="GO" id="GO:0016289">
    <property type="term" value="F:acyl-CoA hydrolase activity"/>
    <property type="evidence" value="ECO:0007669"/>
    <property type="project" value="TreeGrafter"/>
</dbReference>
<dbReference type="EMBL" id="NOVD01000003">
    <property type="protein sequence ID" value="PCK28096.1"/>
    <property type="molecule type" value="Genomic_DNA"/>
</dbReference>
<keyword evidence="2" id="KW-0378">Hydrolase</keyword>
<dbReference type="InterPro" id="IPR011973">
    <property type="entry name" value="PaaD"/>
</dbReference>
<dbReference type="Pfam" id="PF03061">
    <property type="entry name" value="4HBT"/>
    <property type="match status" value="1"/>
</dbReference>
<gene>
    <name evidence="4" type="primary">paaD</name>
    <name evidence="4" type="ORF">CHR55_06565</name>
</gene>
<dbReference type="CDD" id="cd03443">
    <property type="entry name" value="PaaI_thioesterase"/>
    <property type="match status" value="1"/>
</dbReference>
<dbReference type="NCBIfam" id="TIGR02286">
    <property type="entry name" value="PaaD"/>
    <property type="match status" value="1"/>
</dbReference>
<proteinExistence type="inferred from homology"/>
<dbReference type="Proteomes" id="UP000230886">
    <property type="component" value="Unassembled WGS sequence"/>
</dbReference>
<dbReference type="InterPro" id="IPR052723">
    <property type="entry name" value="Acyl-CoA_thioesterase_PaaI"/>
</dbReference>
<dbReference type="InterPro" id="IPR006683">
    <property type="entry name" value="Thioestr_dom"/>
</dbReference>
<comment type="caution">
    <text evidence="4">The sequence shown here is derived from an EMBL/GenBank/DDBJ whole genome shotgun (WGS) entry which is preliminary data.</text>
</comment>
<organism evidence="4 5">
    <name type="scientific">Rhodococcus qingshengii</name>
    <dbReference type="NCBI Taxonomy" id="334542"/>
    <lineage>
        <taxon>Bacteria</taxon>
        <taxon>Bacillati</taxon>
        <taxon>Actinomycetota</taxon>
        <taxon>Actinomycetes</taxon>
        <taxon>Mycobacteriales</taxon>
        <taxon>Nocardiaceae</taxon>
        <taxon>Rhodococcus</taxon>
        <taxon>Rhodococcus erythropolis group</taxon>
    </lineage>
</organism>
<dbReference type="InterPro" id="IPR003736">
    <property type="entry name" value="PAAI_dom"/>
</dbReference>
<accession>A0A2A5JFD8</accession>
<evidence type="ECO:0000313" key="5">
    <source>
        <dbReference type="Proteomes" id="UP000230886"/>
    </source>
</evidence>
<reference evidence="4 5" key="1">
    <citation type="submission" date="2017-07" db="EMBL/GenBank/DDBJ databases">
        <title>Draft sequence of Rhodococcus enclensis 23b-28.</title>
        <authorList>
            <person name="Besaury L."/>
            <person name="Sancelme M."/>
            <person name="Amato P."/>
            <person name="Lallement A."/>
            <person name="Delort A.-M."/>
        </authorList>
    </citation>
    <scope>NUCLEOTIDE SEQUENCE [LARGE SCALE GENOMIC DNA]</scope>
    <source>
        <strain evidence="4 5">23b-28</strain>
    </source>
</reference>
<dbReference type="PANTHER" id="PTHR42856:SF1">
    <property type="entry name" value="ACYL-COENZYME A THIOESTERASE PAAI"/>
    <property type="match status" value="1"/>
</dbReference>
<name>A0A069JFZ4_RHOSG</name>
<evidence type="ECO:0000256" key="2">
    <source>
        <dbReference type="ARBA" id="ARBA00022801"/>
    </source>
</evidence>
<accession>A0A069JFZ4</accession>
<dbReference type="NCBIfam" id="TIGR00369">
    <property type="entry name" value="unchar_dom_1"/>
    <property type="match status" value="1"/>
</dbReference>
<evidence type="ECO:0000256" key="1">
    <source>
        <dbReference type="ARBA" id="ARBA00008324"/>
    </source>
</evidence>